<keyword evidence="3" id="KW-1185">Reference proteome</keyword>
<evidence type="ECO:0000313" key="2">
    <source>
        <dbReference type="EMBL" id="SAL03564.1"/>
    </source>
</evidence>
<gene>
    <name evidence="2" type="ORF">AWB78_06627</name>
</gene>
<dbReference type="InterPro" id="IPR052158">
    <property type="entry name" value="INH-QAR"/>
</dbReference>
<dbReference type="InterPro" id="IPR029062">
    <property type="entry name" value="Class_I_gatase-like"/>
</dbReference>
<dbReference type="AlphaFoldDB" id="A0A158E9T8"/>
<sequence>MPTIAFVVLEGFHAMALAAQPVFLFANRRIGRPFYETLTLSESGAPVQPTGGPAVMTEPFGNRTFDTVVFAGGDPNEVPVSPALLAFARHSAATARRIASICTGAFVLGEAGLLDGRRATTHWIYARALGARYPKVRVEEDRIYVVDGPVWTSAGMTAGIDLALALVEADLGADLARSVAQTLVVSHRRAGGQSQHSALLEMDAKSDRIQTALTYAKSKRLGRAGPRSARAWGMM</sequence>
<dbReference type="RefSeq" id="WP_082883506.1">
    <property type="nucleotide sequence ID" value="NZ_FCOX02000054.1"/>
</dbReference>
<reference evidence="2" key="1">
    <citation type="submission" date="2016-01" db="EMBL/GenBank/DDBJ databases">
        <authorList>
            <person name="Peeters C."/>
        </authorList>
    </citation>
    <scope>NUCLEOTIDE SEQUENCE</scope>
    <source>
        <strain evidence="2">LMG 29321</strain>
    </source>
</reference>
<dbReference type="InterPro" id="IPR002818">
    <property type="entry name" value="DJ-1/PfpI"/>
</dbReference>
<dbReference type="EMBL" id="FCOX02000054">
    <property type="protein sequence ID" value="SAL03564.1"/>
    <property type="molecule type" value="Genomic_DNA"/>
</dbReference>
<organism evidence="2 3">
    <name type="scientific">Caballeronia calidae</name>
    <dbReference type="NCBI Taxonomy" id="1777139"/>
    <lineage>
        <taxon>Bacteria</taxon>
        <taxon>Pseudomonadati</taxon>
        <taxon>Pseudomonadota</taxon>
        <taxon>Betaproteobacteria</taxon>
        <taxon>Burkholderiales</taxon>
        <taxon>Burkholderiaceae</taxon>
        <taxon>Caballeronia</taxon>
    </lineage>
</organism>
<dbReference type="Proteomes" id="UP000071859">
    <property type="component" value="Unassembled WGS sequence"/>
</dbReference>
<dbReference type="Pfam" id="PF01965">
    <property type="entry name" value="DJ-1_PfpI"/>
    <property type="match status" value="1"/>
</dbReference>
<evidence type="ECO:0000313" key="3">
    <source>
        <dbReference type="Proteomes" id="UP000071859"/>
    </source>
</evidence>
<comment type="caution">
    <text evidence="2">The sequence shown here is derived from an EMBL/GenBank/DDBJ whole genome shotgun (WGS) entry which is preliminary data.</text>
</comment>
<dbReference type="SUPFAM" id="SSF52317">
    <property type="entry name" value="Class I glutamine amidotransferase-like"/>
    <property type="match status" value="1"/>
</dbReference>
<dbReference type="OrthoDB" id="9177852at2"/>
<dbReference type="CDD" id="cd03137">
    <property type="entry name" value="GATase1_AraC_1"/>
    <property type="match status" value="1"/>
</dbReference>
<dbReference type="Gene3D" id="3.40.50.880">
    <property type="match status" value="1"/>
</dbReference>
<name>A0A158E9T8_9BURK</name>
<proteinExistence type="predicted"/>
<dbReference type="PANTHER" id="PTHR43130:SF3">
    <property type="entry name" value="HTH-TYPE TRANSCRIPTIONAL REGULATOR RV1931C"/>
    <property type="match status" value="1"/>
</dbReference>
<protein>
    <submittedName>
        <fullName evidence="2">AraC family transcriptional regulator</fullName>
    </submittedName>
</protein>
<feature type="domain" description="DJ-1/PfpI" evidence="1">
    <location>
        <begin position="62"/>
        <end position="168"/>
    </location>
</feature>
<dbReference type="PANTHER" id="PTHR43130">
    <property type="entry name" value="ARAC-FAMILY TRANSCRIPTIONAL REGULATOR"/>
    <property type="match status" value="1"/>
</dbReference>
<evidence type="ECO:0000259" key="1">
    <source>
        <dbReference type="Pfam" id="PF01965"/>
    </source>
</evidence>
<accession>A0A158E9T8</accession>